<reference evidence="7 8" key="1">
    <citation type="submission" date="2020-09" db="EMBL/GenBank/DDBJ databases">
        <title>Sphingomonas sp., a new species isolated from pork steak.</title>
        <authorList>
            <person name="Heidler von Heilborn D."/>
        </authorList>
    </citation>
    <scope>NUCLEOTIDE SEQUENCE [LARGE SCALE GENOMIC DNA]</scope>
    <source>
        <strain evidence="8">S8-3T</strain>
    </source>
</reference>
<feature type="transmembrane region" description="Helical" evidence="5">
    <location>
        <begin position="20"/>
        <end position="40"/>
    </location>
</feature>
<dbReference type="KEGG" id="spap:H3Z74_13730"/>
<sequence length="266" mass="30650">MIETLTTFALRWVHSFQVEMIRYLFGAAGVALTYWLARRWTAPRRIQQRQATMADRRRELFLSVQTVAIFGLVGLIAFAAIRAGLIRIEKGPIDPTVFTAQLIVLIIMHDAYFYWMHRGLHLRALFRRAHAAHHVSRTPTSWASYAFAPIESVTESLYIPVLLIAMSAIMPVYSLAVFIFLGHQILRNAIGHSGHELAWSGFTRSRWTGWLTTTTHHDLHHSEGRYNFGLYFTWWDRMMGTEHPRYHEKFEAVAGRSKIASDPVLV</sequence>
<dbReference type="EMBL" id="CP061038">
    <property type="protein sequence ID" value="QNQ07859.1"/>
    <property type="molecule type" value="Genomic_DNA"/>
</dbReference>
<name>A0A7H0LDV6_9SPHN</name>
<dbReference type="GO" id="GO:0008610">
    <property type="term" value="P:lipid biosynthetic process"/>
    <property type="evidence" value="ECO:0007669"/>
    <property type="project" value="InterPro"/>
</dbReference>
<evidence type="ECO:0000259" key="6">
    <source>
        <dbReference type="Pfam" id="PF04116"/>
    </source>
</evidence>
<evidence type="ECO:0000313" key="7">
    <source>
        <dbReference type="EMBL" id="QNQ07859.1"/>
    </source>
</evidence>
<organism evidence="7 8">
    <name type="scientific">Sphingomonas alpina</name>
    <dbReference type="NCBI Taxonomy" id="653931"/>
    <lineage>
        <taxon>Bacteria</taxon>
        <taxon>Pseudomonadati</taxon>
        <taxon>Pseudomonadota</taxon>
        <taxon>Alphaproteobacteria</taxon>
        <taxon>Sphingomonadales</taxon>
        <taxon>Sphingomonadaceae</taxon>
        <taxon>Sphingomonas</taxon>
    </lineage>
</organism>
<dbReference type="InterPro" id="IPR050307">
    <property type="entry name" value="Sterol_Desaturase_Related"/>
</dbReference>
<feature type="transmembrane region" description="Helical" evidence="5">
    <location>
        <begin position="157"/>
        <end position="181"/>
    </location>
</feature>
<dbReference type="PANTHER" id="PTHR11863">
    <property type="entry name" value="STEROL DESATURASE"/>
    <property type="match status" value="1"/>
</dbReference>
<evidence type="ECO:0000256" key="4">
    <source>
        <dbReference type="ARBA" id="ARBA00023136"/>
    </source>
</evidence>
<keyword evidence="4 5" id="KW-0472">Membrane</keyword>
<accession>A0A7H0LDV6</accession>
<proteinExistence type="predicted"/>
<dbReference type="InterPro" id="IPR006694">
    <property type="entry name" value="Fatty_acid_hydroxylase"/>
</dbReference>
<evidence type="ECO:0000256" key="5">
    <source>
        <dbReference type="SAM" id="Phobius"/>
    </source>
</evidence>
<dbReference type="AlphaFoldDB" id="A0A7H0LDV6"/>
<keyword evidence="3 5" id="KW-1133">Transmembrane helix</keyword>
<dbReference type="RefSeq" id="WP_187760206.1">
    <property type="nucleotide sequence ID" value="NZ_CP061038.1"/>
</dbReference>
<protein>
    <submittedName>
        <fullName evidence="7">Sterol desaturase family protein</fullName>
    </submittedName>
</protein>
<keyword evidence="2 5" id="KW-0812">Transmembrane</keyword>
<evidence type="ECO:0000256" key="1">
    <source>
        <dbReference type="ARBA" id="ARBA00004370"/>
    </source>
</evidence>
<gene>
    <name evidence="7" type="ORF">H3Z74_13730</name>
</gene>
<evidence type="ECO:0000256" key="3">
    <source>
        <dbReference type="ARBA" id="ARBA00022989"/>
    </source>
</evidence>
<keyword evidence="8" id="KW-1185">Reference proteome</keyword>
<feature type="domain" description="Fatty acid hydroxylase" evidence="6">
    <location>
        <begin position="103"/>
        <end position="241"/>
    </location>
</feature>
<dbReference type="GO" id="GO:0005506">
    <property type="term" value="F:iron ion binding"/>
    <property type="evidence" value="ECO:0007669"/>
    <property type="project" value="InterPro"/>
</dbReference>
<dbReference type="GO" id="GO:0016491">
    <property type="term" value="F:oxidoreductase activity"/>
    <property type="evidence" value="ECO:0007669"/>
    <property type="project" value="InterPro"/>
</dbReference>
<dbReference type="Proteomes" id="UP000516148">
    <property type="component" value="Chromosome"/>
</dbReference>
<dbReference type="Pfam" id="PF04116">
    <property type="entry name" value="FA_hydroxylase"/>
    <property type="match status" value="1"/>
</dbReference>
<feature type="transmembrane region" description="Helical" evidence="5">
    <location>
        <begin position="60"/>
        <end position="85"/>
    </location>
</feature>
<evidence type="ECO:0000313" key="8">
    <source>
        <dbReference type="Proteomes" id="UP000516148"/>
    </source>
</evidence>
<evidence type="ECO:0000256" key="2">
    <source>
        <dbReference type="ARBA" id="ARBA00022692"/>
    </source>
</evidence>
<comment type="subcellular location">
    <subcellularLocation>
        <location evidence="1">Membrane</location>
    </subcellularLocation>
</comment>
<feature type="transmembrane region" description="Helical" evidence="5">
    <location>
        <begin position="97"/>
        <end position="115"/>
    </location>
</feature>
<dbReference type="GO" id="GO:0016020">
    <property type="term" value="C:membrane"/>
    <property type="evidence" value="ECO:0007669"/>
    <property type="project" value="UniProtKB-SubCell"/>
</dbReference>